<comment type="similarity">
    <text evidence="2">Belongs to the NAD(P)-dependent epimerase/dehydratase family.</text>
</comment>
<organism evidence="4 5">
    <name type="scientific">Achromobacter anxifer</name>
    <dbReference type="NCBI Taxonomy" id="1287737"/>
    <lineage>
        <taxon>Bacteria</taxon>
        <taxon>Pseudomonadati</taxon>
        <taxon>Pseudomonadota</taxon>
        <taxon>Betaproteobacteria</taxon>
        <taxon>Burkholderiales</taxon>
        <taxon>Alcaligenaceae</taxon>
        <taxon>Achromobacter</taxon>
    </lineage>
</organism>
<dbReference type="GO" id="GO:0050577">
    <property type="term" value="F:GDP-L-fucose synthase activity"/>
    <property type="evidence" value="ECO:0007669"/>
    <property type="project" value="UniProtKB-EC"/>
</dbReference>
<protein>
    <submittedName>
        <fullName evidence="4">GDP-L-fucose synthase</fullName>
        <ecNumber evidence="4">1.1.1.271</ecNumber>
    </submittedName>
</protein>
<dbReference type="Pfam" id="PF01370">
    <property type="entry name" value="Epimerase"/>
    <property type="match status" value="1"/>
</dbReference>
<evidence type="ECO:0000259" key="3">
    <source>
        <dbReference type="Pfam" id="PF01370"/>
    </source>
</evidence>
<proteinExistence type="inferred from homology"/>
<accession>A0A6S7F0P9</accession>
<dbReference type="CDD" id="cd08946">
    <property type="entry name" value="SDR_e"/>
    <property type="match status" value="1"/>
</dbReference>
<evidence type="ECO:0000256" key="2">
    <source>
        <dbReference type="ARBA" id="ARBA00007637"/>
    </source>
</evidence>
<dbReference type="InterPro" id="IPR001509">
    <property type="entry name" value="Epimerase_deHydtase"/>
</dbReference>
<evidence type="ECO:0000256" key="1">
    <source>
        <dbReference type="ARBA" id="ARBA00005125"/>
    </source>
</evidence>
<feature type="domain" description="NAD-dependent epimerase/dehydratase" evidence="3">
    <location>
        <begin position="5"/>
        <end position="218"/>
    </location>
</feature>
<keyword evidence="4" id="KW-0560">Oxidoreductase</keyword>
<dbReference type="Proteomes" id="UP000494117">
    <property type="component" value="Unassembled WGS sequence"/>
</dbReference>
<evidence type="ECO:0000313" key="4">
    <source>
        <dbReference type="EMBL" id="CAB3926981.1"/>
    </source>
</evidence>
<gene>
    <name evidence="4" type="primary">fcl_3</name>
    <name evidence="4" type="ORF">LMG26858_05951</name>
</gene>
<dbReference type="PANTHER" id="PTHR43000">
    <property type="entry name" value="DTDP-D-GLUCOSE 4,6-DEHYDRATASE-RELATED"/>
    <property type="match status" value="1"/>
</dbReference>
<keyword evidence="5" id="KW-1185">Reference proteome</keyword>
<dbReference type="InterPro" id="IPR036291">
    <property type="entry name" value="NAD(P)-bd_dom_sf"/>
</dbReference>
<name>A0A6S7F0P9_9BURK</name>
<dbReference type="AlphaFoldDB" id="A0A6S7F0P9"/>
<evidence type="ECO:0000313" key="5">
    <source>
        <dbReference type="Proteomes" id="UP000494117"/>
    </source>
</evidence>
<dbReference type="SUPFAM" id="SSF51735">
    <property type="entry name" value="NAD(P)-binding Rossmann-fold domains"/>
    <property type="match status" value="1"/>
</dbReference>
<sequence>MSLRVLVTGASGYAGGVIAARLRALGMSVITAGRAGSNDLRLDLADPRRVAALDLPAGIDACVHAGAMHEVACRADPQAAYVVNVAGTRALLQACERAGIRRLAYLSTFHVYGRPQGELDESAPPVPANDYGLTHLQAEQLFELAAGSMGASVDILRPANLYGAPASWDSFDRWTLAPFDFCRQAARDGRIVLHGQGLAVRNYLDVAHVAEVVAERLQGPGSGLAHLAGKDWRIRDLAELAAAQASACLGRSVAVQTGEAQEMQAPAYRYGSRTLVPRAGDERAAMAAFLARTLAHMTECKA</sequence>
<comment type="pathway">
    <text evidence="1">Bacterial outer membrane biogenesis; LPS O-antigen biosynthesis.</text>
</comment>
<reference evidence="4 5" key="1">
    <citation type="submission" date="2020-04" db="EMBL/GenBank/DDBJ databases">
        <authorList>
            <person name="De Canck E."/>
        </authorList>
    </citation>
    <scope>NUCLEOTIDE SEQUENCE [LARGE SCALE GENOMIC DNA]</scope>
    <source>
        <strain evidence="4 5">LMG 26858</strain>
    </source>
</reference>
<dbReference type="EC" id="1.1.1.271" evidence="4"/>
<dbReference type="Gene3D" id="3.40.50.720">
    <property type="entry name" value="NAD(P)-binding Rossmann-like Domain"/>
    <property type="match status" value="1"/>
</dbReference>
<dbReference type="EMBL" id="CADILG010000082">
    <property type="protein sequence ID" value="CAB3926981.1"/>
    <property type="molecule type" value="Genomic_DNA"/>
</dbReference>
<dbReference type="RefSeq" id="WP_175211237.1">
    <property type="nucleotide sequence ID" value="NZ_CADILG010000082.1"/>
</dbReference>